<feature type="transmembrane region" description="Helical" evidence="7">
    <location>
        <begin position="12"/>
        <end position="30"/>
    </location>
</feature>
<protein>
    <submittedName>
        <fullName evidence="8">Flagellar biosynthetic protein FliR</fullName>
    </submittedName>
</protein>
<keyword evidence="4 7" id="KW-0812">Transmembrane</keyword>
<dbReference type="InterPro" id="IPR002010">
    <property type="entry name" value="T3SS_IM_R"/>
</dbReference>
<dbReference type="Pfam" id="PF01311">
    <property type="entry name" value="Bac_export_1"/>
    <property type="match status" value="1"/>
</dbReference>
<gene>
    <name evidence="8" type="ORF">ACFFJG_11100</name>
</gene>
<keyword evidence="9" id="KW-1185">Reference proteome</keyword>
<evidence type="ECO:0000256" key="3">
    <source>
        <dbReference type="ARBA" id="ARBA00022475"/>
    </source>
</evidence>
<keyword evidence="6 7" id="KW-0472">Membrane</keyword>
<evidence type="ECO:0000313" key="9">
    <source>
        <dbReference type="Proteomes" id="UP001589698"/>
    </source>
</evidence>
<keyword evidence="5 7" id="KW-1133">Transmembrane helix</keyword>
<keyword evidence="3" id="KW-1003">Cell membrane</keyword>
<feature type="transmembrane region" description="Helical" evidence="7">
    <location>
        <begin position="129"/>
        <end position="148"/>
    </location>
</feature>
<keyword evidence="8" id="KW-0282">Flagellum</keyword>
<keyword evidence="8" id="KW-0969">Cilium</keyword>
<feature type="transmembrane region" description="Helical" evidence="7">
    <location>
        <begin position="213"/>
        <end position="233"/>
    </location>
</feature>
<comment type="caution">
    <text evidence="8">The sequence shown here is derived from an EMBL/GenBank/DDBJ whole genome shotgun (WGS) entry which is preliminary data.</text>
</comment>
<evidence type="ECO:0000256" key="5">
    <source>
        <dbReference type="ARBA" id="ARBA00022989"/>
    </source>
</evidence>
<evidence type="ECO:0000313" key="8">
    <source>
        <dbReference type="EMBL" id="MFC0223032.1"/>
    </source>
</evidence>
<evidence type="ECO:0000256" key="4">
    <source>
        <dbReference type="ARBA" id="ARBA00022692"/>
    </source>
</evidence>
<evidence type="ECO:0000256" key="2">
    <source>
        <dbReference type="ARBA" id="ARBA00009772"/>
    </source>
</evidence>
<organism evidence="8 9">
    <name type="scientific">Nocardioides zeicaulis</name>
    <dbReference type="NCBI Taxonomy" id="1776857"/>
    <lineage>
        <taxon>Bacteria</taxon>
        <taxon>Bacillati</taxon>
        <taxon>Actinomycetota</taxon>
        <taxon>Actinomycetes</taxon>
        <taxon>Propionibacteriales</taxon>
        <taxon>Nocardioidaceae</taxon>
        <taxon>Nocardioides</taxon>
    </lineage>
</organism>
<feature type="transmembrane region" description="Helical" evidence="7">
    <location>
        <begin position="75"/>
        <end position="108"/>
    </location>
</feature>
<dbReference type="RefSeq" id="WP_378518780.1">
    <property type="nucleotide sequence ID" value="NZ_CBCSDI010000039.1"/>
</dbReference>
<dbReference type="Proteomes" id="UP001589698">
    <property type="component" value="Unassembled WGS sequence"/>
</dbReference>
<reference evidence="8 9" key="1">
    <citation type="submission" date="2024-09" db="EMBL/GenBank/DDBJ databases">
        <authorList>
            <person name="Sun Q."/>
            <person name="Mori K."/>
        </authorList>
    </citation>
    <scope>NUCLEOTIDE SEQUENCE [LARGE SCALE GENOMIC DNA]</scope>
    <source>
        <strain evidence="8 9">CCM 8654</strain>
    </source>
</reference>
<comment type="similarity">
    <text evidence="2">Belongs to the FliR/MopE/SpaR family.</text>
</comment>
<evidence type="ECO:0000256" key="1">
    <source>
        <dbReference type="ARBA" id="ARBA00004651"/>
    </source>
</evidence>
<dbReference type="PANTHER" id="PTHR30065">
    <property type="entry name" value="FLAGELLAR BIOSYNTHETIC PROTEIN FLIR"/>
    <property type="match status" value="1"/>
</dbReference>
<evidence type="ECO:0000256" key="6">
    <source>
        <dbReference type="ARBA" id="ARBA00023136"/>
    </source>
</evidence>
<feature type="transmembrane region" description="Helical" evidence="7">
    <location>
        <begin position="37"/>
        <end position="55"/>
    </location>
</feature>
<feature type="transmembrane region" description="Helical" evidence="7">
    <location>
        <begin position="168"/>
        <end position="201"/>
    </location>
</feature>
<dbReference type="EMBL" id="JBHLXH010000001">
    <property type="protein sequence ID" value="MFC0223032.1"/>
    <property type="molecule type" value="Genomic_DNA"/>
</dbReference>
<accession>A0ABV6E220</accession>
<dbReference type="PANTHER" id="PTHR30065:SF1">
    <property type="entry name" value="SURFACE PRESENTATION OF ANTIGENS PROTEIN SPAR"/>
    <property type="match status" value="1"/>
</dbReference>
<evidence type="ECO:0000256" key="7">
    <source>
        <dbReference type="SAM" id="Phobius"/>
    </source>
</evidence>
<name>A0ABV6E220_9ACTN</name>
<comment type="subcellular location">
    <subcellularLocation>
        <location evidence="1">Cell membrane</location>
        <topology evidence="1">Multi-pass membrane protein</topology>
    </subcellularLocation>
</comment>
<dbReference type="PRINTS" id="PR00953">
    <property type="entry name" value="TYPE3IMRPROT"/>
</dbReference>
<proteinExistence type="inferred from homology"/>
<sequence>MTLTVAGEPLLAYLLASVRIIAWLSLVPPFAGRAVPAAAKVVLSLGLAFAVIPSVEGGSIPTGTGELLVTTLTQVVVGTALGLVTYILLAAVSAAGGIIDTFGGFQLAQGFDPLSMNMNTVFGKMHQMLAVMILFATGGHLLVLGGLLRTFALLPVGETPHVDGASHVLVTAFGMFFVTAVQIALPLVAVLFVADLGLALLTKVAPHLNAINVMFPAKIGLVLLLLGMSFPVLPEAVSHLVELANEAQASLLGGG</sequence>
<keyword evidence="8" id="KW-0966">Cell projection</keyword>